<dbReference type="Pfam" id="PF00534">
    <property type="entry name" value="Glycos_transf_1"/>
    <property type="match status" value="1"/>
</dbReference>
<accession>A0ABW0KRS3</accession>
<dbReference type="PANTHER" id="PTHR45947">
    <property type="entry name" value="SULFOQUINOVOSYL TRANSFERASE SQD2"/>
    <property type="match status" value="1"/>
</dbReference>
<dbReference type="InterPro" id="IPR050194">
    <property type="entry name" value="Glycosyltransferase_grp1"/>
</dbReference>
<keyword evidence="3" id="KW-1185">Reference proteome</keyword>
<evidence type="ECO:0000313" key="2">
    <source>
        <dbReference type="EMBL" id="MFC5455681.1"/>
    </source>
</evidence>
<sequence>MRILLHSHTFHPAVGGVETISATLADNLVKTGHDVLVVTETPFREKDSFSYRVVRGASFRTLLKLARNVDIIHSNGASLKMVPLALLAGKPFLWTHNGYQVSCIDGLGWDATGPTPMTPLASAMHHAKIRGFWSACRALIILGIRRWVAHHVAFNAAATHWIAKRQPLPRQIVLYTPYPLGQFLSRKISVPEAYDFVFVGRLVNEKGVETLLKALSILRMRPNGANATLLIVGDGPLREPLQALTRDLSLEKAVRFAGALRGESLLHAMASATVGVVPSAYEEPMGGVALEMIASGRSVIVSRNGGMSECVGDAGVNFKNGNADDLAEKMSTMLGNSETCRACLHAAAERIKAFAEDSLTQKYVDHYQSIIENK</sequence>
<dbReference type="Proteomes" id="UP001596052">
    <property type="component" value="Unassembled WGS sequence"/>
</dbReference>
<dbReference type="EC" id="2.4.-.-" evidence="2"/>
<dbReference type="SUPFAM" id="SSF53756">
    <property type="entry name" value="UDP-Glycosyltransferase/glycogen phosphorylase"/>
    <property type="match status" value="1"/>
</dbReference>
<protein>
    <submittedName>
        <fullName evidence="2">Glycosyltransferase family 4 protein</fullName>
        <ecNumber evidence="2">2.4.-.-</ecNumber>
    </submittedName>
</protein>
<reference evidence="3" key="1">
    <citation type="journal article" date="2019" name="Int. J. Syst. Evol. Microbiol.">
        <title>The Global Catalogue of Microorganisms (GCM) 10K type strain sequencing project: providing services to taxonomists for standard genome sequencing and annotation.</title>
        <authorList>
            <consortium name="The Broad Institute Genomics Platform"/>
            <consortium name="The Broad Institute Genome Sequencing Center for Infectious Disease"/>
            <person name="Wu L."/>
            <person name="Ma J."/>
        </authorList>
    </citation>
    <scope>NUCLEOTIDE SEQUENCE [LARGE SCALE GENOMIC DNA]</scope>
    <source>
        <strain evidence="3">CGMCC 4.1469</strain>
    </source>
</reference>
<dbReference type="InterPro" id="IPR001296">
    <property type="entry name" value="Glyco_trans_1"/>
</dbReference>
<comment type="caution">
    <text evidence="2">The sequence shown here is derived from an EMBL/GenBank/DDBJ whole genome shotgun (WGS) entry which is preliminary data.</text>
</comment>
<dbReference type="EMBL" id="JBHSMQ010000004">
    <property type="protein sequence ID" value="MFC5455681.1"/>
    <property type="molecule type" value="Genomic_DNA"/>
</dbReference>
<feature type="domain" description="Glycosyl transferase family 1" evidence="1">
    <location>
        <begin position="192"/>
        <end position="348"/>
    </location>
</feature>
<keyword evidence="2" id="KW-0328">Glycosyltransferase</keyword>
<dbReference type="CDD" id="cd03801">
    <property type="entry name" value="GT4_PimA-like"/>
    <property type="match status" value="1"/>
</dbReference>
<dbReference type="Gene3D" id="3.40.50.2000">
    <property type="entry name" value="Glycogen Phosphorylase B"/>
    <property type="match status" value="2"/>
</dbReference>
<evidence type="ECO:0000259" key="1">
    <source>
        <dbReference type="Pfam" id="PF00534"/>
    </source>
</evidence>
<name>A0ABW0KRS3_9BACT</name>
<gene>
    <name evidence="2" type="ORF">ACFQDI_12505</name>
</gene>
<organism evidence="2 3">
    <name type="scientific">Prosthecobacter fluviatilis</name>
    <dbReference type="NCBI Taxonomy" id="445931"/>
    <lineage>
        <taxon>Bacteria</taxon>
        <taxon>Pseudomonadati</taxon>
        <taxon>Verrucomicrobiota</taxon>
        <taxon>Verrucomicrobiia</taxon>
        <taxon>Verrucomicrobiales</taxon>
        <taxon>Verrucomicrobiaceae</taxon>
        <taxon>Prosthecobacter</taxon>
    </lineage>
</organism>
<dbReference type="GO" id="GO:0016757">
    <property type="term" value="F:glycosyltransferase activity"/>
    <property type="evidence" value="ECO:0007669"/>
    <property type="project" value="UniProtKB-KW"/>
</dbReference>
<evidence type="ECO:0000313" key="3">
    <source>
        <dbReference type="Proteomes" id="UP001596052"/>
    </source>
</evidence>
<dbReference type="RefSeq" id="WP_377167002.1">
    <property type="nucleotide sequence ID" value="NZ_JBHSMQ010000004.1"/>
</dbReference>
<keyword evidence="2" id="KW-0808">Transferase</keyword>
<proteinExistence type="predicted"/>
<dbReference type="PANTHER" id="PTHR45947:SF3">
    <property type="entry name" value="SULFOQUINOVOSYL TRANSFERASE SQD2"/>
    <property type="match status" value="1"/>
</dbReference>